<dbReference type="InterPro" id="IPR027417">
    <property type="entry name" value="P-loop_NTPase"/>
</dbReference>
<dbReference type="InterPro" id="IPR022205">
    <property type="entry name" value="DUF3732"/>
</dbReference>
<evidence type="ECO:0000313" key="3">
    <source>
        <dbReference type="EMBL" id="RLU11754.1"/>
    </source>
</evidence>
<evidence type="ECO:0008006" key="6">
    <source>
        <dbReference type="Google" id="ProtNLM"/>
    </source>
</evidence>
<dbReference type="Proteomes" id="UP000282140">
    <property type="component" value="Unassembled WGS sequence"/>
</dbReference>
<dbReference type="Pfam" id="PF12532">
    <property type="entry name" value="DUF3732"/>
    <property type="match status" value="1"/>
</dbReference>
<proteinExistence type="predicted"/>
<keyword evidence="4" id="KW-1185">Reference proteome</keyword>
<dbReference type="EMBL" id="PEGA01000007">
    <property type="protein sequence ID" value="RLU11754.1"/>
    <property type="molecule type" value="Genomic_DNA"/>
</dbReference>
<feature type="coiled-coil region" evidence="1">
    <location>
        <begin position="383"/>
        <end position="417"/>
    </location>
</feature>
<dbReference type="AlphaFoldDB" id="A0A3L8CVB9"/>
<evidence type="ECO:0000313" key="5">
    <source>
        <dbReference type="Proteomes" id="UP000282672"/>
    </source>
</evidence>
<accession>A0A3L8CVB9</accession>
<gene>
    <name evidence="3" type="ORF">CS076_08865</name>
    <name evidence="2" type="ORF">CS078_16025</name>
</gene>
<name>A0A3L8CVB9_9PSED</name>
<sequence>MKCFLKYIGIVDTRDKIHYVPFYPGLNVITGKSSTGKSAILEIFDYCMGSSEDTIPVGVITDRSKIFFVVLQFASFVLVLGRNAGTNKCFLREVPSAQADSLIALIESVGAFFDPRYYVPLADFIKSLGRYFGVTLENIDEDPLHKELTGKKSETPSIRSFPSFMLQHQNLVANKHAIFYRFDQKHKRDQAIEHFKILMGIVGEEYFDLAKEHNVAKQELRRIQLQIPKQDMVKASAIALFSDCLSEYLALAGTPLIELTPEEMWKNPKPALRKVMERSVRIDGLSDEFEKKRNGLLDTKAELMIKLRSAQGDLRLAKSSIDSASGFGLTMTSLPIPSSSALEEAAICPFCDAHSDTPEDEANKLSDAIHWLNKELKLSSYARESFGEERRSIEKEIKAIEAQLKEVQNSLKPLDEEITRLKLSKNVDESAQRAKFRLEEAIKQRIEKPPSDLVDSEAYWKARVKALADEMAEYQVASELEKLQNDINDKMRQLGQNFDFEEAYKPVDLRFDLETFDLWHQKDKDTKVYLRSMGSGANWLYSHLTLFMSLHYQFAARADSGCKIPPILFLDQPTQVYFPAALDAGKKFAPEVLAIQANRQDKLEDDIDAVTSMFNQIANFCTDTHQQTGVMPQMIICDHADNLDLEEGLEFSDYVRATWRTRGFIAEVEPA</sequence>
<protein>
    <recommendedName>
        <fullName evidence="6">DUF3732 domain-containing protein</fullName>
    </recommendedName>
</protein>
<dbReference type="Gene3D" id="3.40.50.300">
    <property type="entry name" value="P-loop containing nucleotide triphosphate hydrolases"/>
    <property type="match status" value="1"/>
</dbReference>
<dbReference type="SUPFAM" id="SSF52540">
    <property type="entry name" value="P-loop containing nucleoside triphosphate hydrolases"/>
    <property type="match status" value="1"/>
</dbReference>
<dbReference type="RefSeq" id="WP_121731946.1">
    <property type="nucleotide sequence ID" value="NZ_PEGA01000007.1"/>
</dbReference>
<reference evidence="4 5" key="1">
    <citation type="journal article" date="2018" name="Front. Microbiol.">
        <title>Discovery of Phloeophagus Beetles as a Source of Pseudomonas Strains That Produce Potentially New Bioactive Substances and Description of Pseudomonas bohemica sp. nov.</title>
        <authorList>
            <person name="Saati-Santamaria Z."/>
            <person name="Lopez-Mondejar R."/>
            <person name="Jimenez-Gomez A."/>
            <person name="Diez-Mendez A."/>
            <person name="Vetrovsky T."/>
            <person name="Igual J.M."/>
            <person name="Velazquez E."/>
            <person name="Kolarik M."/>
            <person name="Rivas R."/>
            <person name="Garcia-Fraile P."/>
        </authorList>
    </citation>
    <scope>NUCLEOTIDE SEQUENCE [LARGE SCALE GENOMIC DNA]</scope>
    <source>
        <strain evidence="3 5">A2-NA12</strain>
        <strain evidence="2 4">A2-NA13</strain>
    </source>
</reference>
<evidence type="ECO:0000256" key="1">
    <source>
        <dbReference type="SAM" id="Coils"/>
    </source>
</evidence>
<dbReference type="EMBL" id="PEGB01000007">
    <property type="protein sequence ID" value="RLU08396.1"/>
    <property type="molecule type" value="Genomic_DNA"/>
</dbReference>
<dbReference type="Proteomes" id="UP000282672">
    <property type="component" value="Unassembled WGS sequence"/>
</dbReference>
<keyword evidence="1" id="KW-0175">Coiled coil</keyword>
<organism evidence="3 5">
    <name type="scientific">Pseudomonas prosekii</name>
    <dbReference type="NCBI Taxonomy" id="1148509"/>
    <lineage>
        <taxon>Bacteria</taxon>
        <taxon>Pseudomonadati</taxon>
        <taxon>Pseudomonadota</taxon>
        <taxon>Gammaproteobacteria</taxon>
        <taxon>Pseudomonadales</taxon>
        <taxon>Pseudomonadaceae</taxon>
        <taxon>Pseudomonas</taxon>
    </lineage>
</organism>
<evidence type="ECO:0000313" key="2">
    <source>
        <dbReference type="EMBL" id="RLU08396.1"/>
    </source>
</evidence>
<evidence type="ECO:0000313" key="4">
    <source>
        <dbReference type="Proteomes" id="UP000282140"/>
    </source>
</evidence>
<comment type="caution">
    <text evidence="3">The sequence shown here is derived from an EMBL/GenBank/DDBJ whole genome shotgun (WGS) entry which is preliminary data.</text>
</comment>